<evidence type="ECO:0000256" key="1">
    <source>
        <dbReference type="SAM" id="MobiDB-lite"/>
    </source>
</evidence>
<protein>
    <submittedName>
        <fullName evidence="2">Uncharacterized protein</fullName>
    </submittedName>
</protein>
<dbReference type="AlphaFoldDB" id="A0AAD7F9Q2"/>
<feature type="region of interest" description="Disordered" evidence="1">
    <location>
        <begin position="1"/>
        <end position="21"/>
    </location>
</feature>
<proteinExistence type="predicted"/>
<sequence length="286" mass="32547">MSSESPATKKKPSAPRKETPECQTYDMALPNLFPLYFRHTEETSVRGLWSSICPAQLFQDAPTNGLLRQFDRAAKAGLEVFEAIAKVSKRLVDIDVALTSHRGMLLDTLDSLNSEYDLLLDTILRALFFMGSHLLVRRAPLRPPGRSCVSGDKDALVKDWEQKMEEIKNHSHAIEECRPKAIEALKTKLATVPSSPAPSWLPFRRKNINIDMDETIDIALEELIRVNTAFMFYRAGCRVANRTLFEHGRVEDLKKSPLVDLLGADDDYLRDRKWALLNMIWLDSYL</sequence>
<accession>A0AAD7F9Q2</accession>
<evidence type="ECO:0000313" key="2">
    <source>
        <dbReference type="EMBL" id="KAJ7610950.1"/>
    </source>
</evidence>
<dbReference type="EMBL" id="JARKIF010000034">
    <property type="protein sequence ID" value="KAJ7610950.1"/>
    <property type="molecule type" value="Genomic_DNA"/>
</dbReference>
<reference evidence="2" key="1">
    <citation type="submission" date="2023-03" db="EMBL/GenBank/DDBJ databases">
        <title>Massive genome expansion in bonnet fungi (Mycena s.s.) driven by repeated elements and novel gene families across ecological guilds.</title>
        <authorList>
            <consortium name="Lawrence Berkeley National Laboratory"/>
            <person name="Harder C.B."/>
            <person name="Miyauchi S."/>
            <person name="Viragh M."/>
            <person name="Kuo A."/>
            <person name="Thoen E."/>
            <person name="Andreopoulos B."/>
            <person name="Lu D."/>
            <person name="Skrede I."/>
            <person name="Drula E."/>
            <person name="Henrissat B."/>
            <person name="Morin E."/>
            <person name="Kohler A."/>
            <person name="Barry K."/>
            <person name="LaButti K."/>
            <person name="Morin E."/>
            <person name="Salamov A."/>
            <person name="Lipzen A."/>
            <person name="Mereny Z."/>
            <person name="Hegedus B."/>
            <person name="Baldrian P."/>
            <person name="Stursova M."/>
            <person name="Weitz H."/>
            <person name="Taylor A."/>
            <person name="Grigoriev I.V."/>
            <person name="Nagy L.G."/>
            <person name="Martin F."/>
            <person name="Kauserud H."/>
        </authorList>
    </citation>
    <scope>NUCLEOTIDE SEQUENCE</scope>
    <source>
        <strain evidence="2">9284</strain>
    </source>
</reference>
<name>A0AAD7F9Q2_9AGAR</name>
<keyword evidence="3" id="KW-1185">Reference proteome</keyword>
<comment type="caution">
    <text evidence="2">The sequence shown here is derived from an EMBL/GenBank/DDBJ whole genome shotgun (WGS) entry which is preliminary data.</text>
</comment>
<dbReference type="Proteomes" id="UP001221142">
    <property type="component" value="Unassembled WGS sequence"/>
</dbReference>
<gene>
    <name evidence="2" type="ORF">FB45DRAFT_942125</name>
</gene>
<organism evidence="2 3">
    <name type="scientific">Roridomyces roridus</name>
    <dbReference type="NCBI Taxonomy" id="1738132"/>
    <lineage>
        <taxon>Eukaryota</taxon>
        <taxon>Fungi</taxon>
        <taxon>Dikarya</taxon>
        <taxon>Basidiomycota</taxon>
        <taxon>Agaricomycotina</taxon>
        <taxon>Agaricomycetes</taxon>
        <taxon>Agaricomycetidae</taxon>
        <taxon>Agaricales</taxon>
        <taxon>Marasmiineae</taxon>
        <taxon>Mycenaceae</taxon>
        <taxon>Roridomyces</taxon>
    </lineage>
</organism>
<evidence type="ECO:0000313" key="3">
    <source>
        <dbReference type="Proteomes" id="UP001221142"/>
    </source>
</evidence>